<name>A0AAV2NYC7_9HYME</name>
<dbReference type="AlphaFoldDB" id="A0AAV2NYC7"/>
<protein>
    <submittedName>
        <fullName evidence="1">Uncharacterized protein</fullName>
    </submittedName>
</protein>
<gene>
    <name evidence="1" type="ORF">LPLAT_LOCUS9765</name>
</gene>
<accession>A0AAV2NYC7</accession>
<dbReference type="Proteomes" id="UP001497644">
    <property type="component" value="Chromosome 5"/>
</dbReference>
<evidence type="ECO:0000313" key="1">
    <source>
        <dbReference type="EMBL" id="CAL1684060.1"/>
    </source>
</evidence>
<dbReference type="EMBL" id="OZ034828">
    <property type="protein sequence ID" value="CAL1684060.1"/>
    <property type="molecule type" value="Genomic_DNA"/>
</dbReference>
<keyword evidence="2" id="KW-1185">Reference proteome</keyword>
<reference evidence="1" key="1">
    <citation type="submission" date="2024-04" db="EMBL/GenBank/DDBJ databases">
        <authorList>
            <consortium name="Molecular Ecology Group"/>
        </authorList>
    </citation>
    <scope>NUCLEOTIDE SEQUENCE</scope>
</reference>
<evidence type="ECO:0000313" key="2">
    <source>
        <dbReference type="Proteomes" id="UP001497644"/>
    </source>
</evidence>
<proteinExistence type="predicted"/>
<sequence>MYTTVREDKRAILSTARLNKGVVVPNNDEDCTHLSGNSVNQSSARGKVDSDFEFFDNPEFISLKTWFHLSLNIELWNKIKPRFSLLYGKQRRNYDILSPNKWTDIIFDAFFKRYLFPCAYIFKRAKVHPSPDSLHYIQIIGKCKCKKCCNLFFGYVEKEPAIDEDHT</sequence>
<organism evidence="1 2">
    <name type="scientific">Lasius platythorax</name>
    <dbReference type="NCBI Taxonomy" id="488582"/>
    <lineage>
        <taxon>Eukaryota</taxon>
        <taxon>Metazoa</taxon>
        <taxon>Ecdysozoa</taxon>
        <taxon>Arthropoda</taxon>
        <taxon>Hexapoda</taxon>
        <taxon>Insecta</taxon>
        <taxon>Pterygota</taxon>
        <taxon>Neoptera</taxon>
        <taxon>Endopterygota</taxon>
        <taxon>Hymenoptera</taxon>
        <taxon>Apocrita</taxon>
        <taxon>Aculeata</taxon>
        <taxon>Formicoidea</taxon>
        <taxon>Formicidae</taxon>
        <taxon>Formicinae</taxon>
        <taxon>Lasius</taxon>
        <taxon>Lasius</taxon>
    </lineage>
</organism>